<dbReference type="Pfam" id="PF01297">
    <property type="entry name" value="ZnuA"/>
    <property type="match status" value="1"/>
</dbReference>
<evidence type="ECO:0000256" key="1">
    <source>
        <dbReference type="ARBA" id="ARBA00022448"/>
    </source>
</evidence>
<feature type="compositionally biased region" description="Basic and acidic residues" evidence="4">
    <location>
        <begin position="206"/>
        <end position="224"/>
    </location>
</feature>
<sequence length="392" mass="44437">MKQRKAFNLIILGILILFLSACGSSDTTDTSAQDQESSKLEIYTTVYPLGFFAEKIGGEHVEVDSILPAGSDPHIYEPTSKTMVDLAEADAFIYNGADLESFAAKIESSLASEDVTILEATAGIDLSEHVHEDEEESHEEEADQEEEHGHEEEADQEEEHGHEEEADHEEEHGHEEEADHEEEHGHEEEADHEEEHGDEEEEDHEEETHTNEDGHDHGDVDPHTWLDPIRAIKLAENIKETLIELKPASEEEFTNNFEALKTDLQSLDEEFHEKIEASDRKEILVSHAAYGYWEESYGLEQIAITGLSSSEEPSQKELEAIIDRVRKDDINYLLFEQNIEPKVAKVIQQETGVETLQLHNLSVLTDEDLEAEDDYFSLMKRNLEVLDIALTE</sequence>
<dbReference type="SUPFAM" id="SSF53807">
    <property type="entry name" value="Helical backbone' metal receptor"/>
    <property type="match status" value="1"/>
</dbReference>
<dbReference type="InterPro" id="IPR050492">
    <property type="entry name" value="Bact_metal-bind_prot9"/>
</dbReference>
<dbReference type="InterPro" id="IPR006128">
    <property type="entry name" value="Lipoprotein_PsaA-like"/>
</dbReference>
<organism evidence="6 7">
    <name type="scientific">Saliterribacillus persicus</name>
    <dbReference type="NCBI Taxonomy" id="930114"/>
    <lineage>
        <taxon>Bacteria</taxon>
        <taxon>Bacillati</taxon>
        <taxon>Bacillota</taxon>
        <taxon>Bacilli</taxon>
        <taxon>Bacillales</taxon>
        <taxon>Bacillaceae</taxon>
        <taxon>Saliterribacillus</taxon>
    </lineage>
</organism>
<feature type="signal peptide" evidence="5">
    <location>
        <begin position="1"/>
        <end position="23"/>
    </location>
</feature>
<dbReference type="Gene3D" id="3.40.50.1980">
    <property type="entry name" value="Nitrogenase molybdenum iron protein domain"/>
    <property type="match status" value="3"/>
</dbReference>
<keyword evidence="1 3" id="KW-0813">Transport</keyword>
<dbReference type="InterPro" id="IPR006129">
    <property type="entry name" value="AdhesinB"/>
</dbReference>
<evidence type="ECO:0000256" key="4">
    <source>
        <dbReference type="SAM" id="MobiDB-lite"/>
    </source>
</evidence>
<keyword evidence="7" id="KW-1185">Reference proteome</keyword>
<dbReference type="EMBL" id="QPJJ01000007">
    <property type="protein sequence ID" value="RCW69809.1"/>
    <property type="molecule type" value="Genomic_DNA"/>
</dbReference>
<evidence type="ECO:0000256" key="2">
    <source>
        <dbReference type="ARBA" id="ARBA00022729"/>
    </source>
</evidence>
<dbReference type="GO" id="GO:0007155">
    <property type="term" value="P:cell adhesion"/>
    <property type="evidence" value="ECO:0007669"/>
    <property type="project" value="InterPro"/>
</dbReference>
<evidence type="ECO:0000256" key="3">
    <source>
        <dbReference type="RuleBase" id="RU003512"/>
    </source>
</evidence>
<dbReference type="PANTHER" id="PTHR42953">
    <property type="entry name" value="HIGH-AFFINITY ZINC UPTAKE SYSTEM PROTEIN ZNUA-RELATED"/>
    <property type="match status" value="1"/>
</dbReference>
<evidence type="ECO:0000313" key="6">
    <source>
        <dbReference type="EMBL" id="RCW69809.1"/>
    </source>
</evidence>
<comment type="caution">
    <text evidence="6">The sequence shown here is derived from an EMBL/GenBank/DDBJ whole genome shotgun (WGS) entry which is preliminary data.</text>
</comment>
<evidence type="ECO:0000256" key="5">
    <source>
        <dbReference type="SAM" id="SignalP"/>
    </source>
</evidence>
<dbReference type="PRINTS" id="PR00690">
    <property type="entry name" value="ADHESNFAMILY"/>
</dbReference>
<protein>
    <submittedName>
        <fullName evidence="6">Zinc transport system substrate-binding protein</fullName>
    </submittedName>
</protein>
<dbReference type="RefSeq" id="WP_114353023.1">
    <property type="nucleotide sequence ID" value="NZ_QPJJ01000007.1"/>
</dbReference>
<comment type="similarity">
    <text evidence="3">Belongs to the bacterial solute-binding protein 9 family.</text>
</comment>
<dbReference type="GO" id="GO:0030001">
    <property type="term" value="P:metal ion transport"/>
    <property type="evidence" value="ECO:0007669"/>
    <property type="project" value="InterPro"/>
</dbReference>
<feature type="region of interest" description="Disordered" evidence="4">
    <location>
        <begin position="129"/>
        <end position="224"/>
    </location>
</feature>
<feature type="chain" id="PRO_5038960067" evidence="5">
    <location>
        <begin position="24"/>
        <end position="392"/>
    </location>
</feature>
<dbReference type="PANTHER" id="PTHR42953:SF8">
    <property type="entry name" value="ZINT DOMAIN-CONTAINING PROTEIN"/>
    <property type="match status" value="1"/>
</dbReference>
<feature type="compositionally biased region" description="Acidic residues" evidence="4">
    <location>
        <begin position="196"/>
        <end position="205"/>
    </location>
</feature>
<feature type="compositionally biased region" description="Basic and acidic residues" evidence="4">
    <location>
        <begin position="159"/>
        <end position="195"/>
    </location>
</feature>
<dbReference type="Proteomes" id="UP000252585">
    <property type="component" value="Unassembled WGS sequence"/>
</dbReference>
<dbReference type="InterPro" id="IPR006127">
    <property type="entry name" value="ZnuA-like"/>
</dbReference>
<dbReference type="PRINTS" id="PR00691">
    <property type="entry name" value="ADHESINB"/>
</dbReference>
<evidence type="ECO:0000313" key="7">
    <source>
        <dbReference type="Proteomes" id="UP000252585"/>
    </source>
</evidence>
<keyword evidence="2 5" id="KW-0732">Signal</keyword>
<proteinExistence type="inferred from homology"/>
<dbReference type="OrthoDB" id="9810636at2"/>
<name>A0A368XQJ9_9BACI</name>
<accession>A0A368XQJ9</accession>
<reference evidence="6 7" key="1">
    <citation type="submission" date="2018-07" db="EMBL/GenBank/DDBJ databases">
        <title>Genomic Encyclopedia of Type Strains, Phase IV (KMG-IV): sequencing the most valuable type-strain genomes for metagenomic binning, comparative biology and taxonomic classification.</title>
        <authorList>
            <person name="Goeker M."/>
        </authorList>
    </citation>
    <scope>NUCLEOTIDE SEQUENCE [LARGE SCALE GENOMIC DNA]</scope>
    <source>
        <strain evidence="6 7">DSM 27696</strain>
    </source>
</reference>
<dbReference type="PROSITE" id="PS51257">
    <property type="entry name" value="PROKAR_LIPOPROTEIN"/>
    <property type="match status" value="1"/>
</dbReference>
<feature type="compositionally biased region" description="Acidic residues" evidence="4">
    <location>
        <begin position="133"/>
        <end position="158"/>
    </location>
</feature>
<gene>
    <name evidence="6" type="ORF">DFR57_107199</name>
</gene>
<dbReference type="AlphaFoldDB" id="A0A368XQJ9"/>
<dbReference type="GO" id="GO:0046872">
    <property type="term" value="F:metal ion binding"/>
    <property type="evidence" value="ECO:0007669"/>
    <property type="project" value="InterPro"/>
</dbReference>